<sequence>MELLCGTFTSSPHYQRHTDNFQRTPFHNQPKRNIACTLHHKMLPAISEQPYPLSMFHGNKIICQSTERPAWLETTIPEPLRPYVMLSRLTRDIGFWIQAWPSYCLGFAAAQQILIFLYPLMKRVTYLPQAFLGITINWSALVGWTAVTGNLVNTNVFLPIYIGGVFWTIAYDTIYAHQDKKDDVKAGVKSSALLFGNSSTYWTLGFASVCIGSLGLGGYNAHLGWPFYPFIISAAGQLLWQILTVDLSDPSDCNKK</sequence>
<comment type="caution">
    <text evidence="9">The sequence shown here is derived from an EMBL/GenBank/DDBJ whole genome shotgun (WGS) entry which is preliminary data.</text>
</comment>
<gene>
    <name evidence="9" type="ORF">FCM35_KLT10067</name>
</gene>
<evidence type="ECO:0000256" key="2">
    <source>
        <dbReference type="ARBA" id="ARBA00004141"/>
    </source>
</evidence>
<dbReference type="PANTHER" id="PTHR11048:SF28">
    <property type="entry name" value="4-HYDROXYBENZOATE POLYPRENYLTRANSFERASE, MITOCHONDRIAL"/>
    <property type="match status" value="1"/>
</dbReference>
<feature type="transmembrane region" description="Helical" evidence="8">
    <location>
        <begin position="158"/>
        <end position="178"/>
    </location>
</feature>
<feature type="transmembrane region" description="Helical" evidence="8">
    <location>
        <begin position="227"/>
        <end position="247"/>
    </location>
</feature>
<evidence type="ECO:0000256" key="5">
    <source>
        <dbReference type="ARBA" id="ARBA00022692"/>
    </source>
</evidence>
<dbReference type="Pfam" id="PF01040">
    <property type="entry name" value="UbiA"/>
    <property type="match status" value="1"/>
</dbReference>
<dbReference type="GO" id="GO:0016765">
    <property type="term" value="F:transferase activity, transferring alkyl or aryl (other than methyl) groups"/>
    <property type="evidence" value="ECO:0007669"/>
    <property type="project" value="InterPro"/>
</dbReference>
<keyword evidence="4 9" id="KW-0808">Transferase</keyword>
<evidence type="ECO:0000256" key="6">
    <source>
        <dbReference type="ARBA" id="ARBA00022989"/>
    </source>
</evidence>
<dbReference type="GO" id="GO:0005886">
    <property type="term" value="C:plasma membrane"/>
    <property type="evidence" value="ECO:0007669"/>
    <property type="project" value="TreeGrafter"/>
</dbReference>
<feature type="transmembrane region" description="Helical" evidence="8">
    <location>
        <begin position="95"/>
        <end position="118"/>
    </location>
</feature>
<dbReference type="InterPro" id="IPR000537">
    <property type="entry name" value="UbiA_prenyltransferase"/>
</dbReference>
<keyword evidence="5 8" id="KW-0812">Transmembrane</keyword>
<dbReference type="AlphaFoldDB" id="A0A833RJT6"/>
<dbReference type="Gene3D" id="1.20.120.1780">
    <property type="entry name" value="UbiA prenyltransferase"/>
    <property type="match status" value="1"/>
</dbReference>
<evidence type="ECO:0000256" key="7">
    <source>
        <dbReference type="ARBA" id="ARBA00023136"/>
    </source>
</evidence>
<keyword evidence="6 8" id="KW-1133">Transmembrane helix</keyword>
<evidence type="ECO:0000256" key="1">
    <source>
        <dbReference type="ARBA" id="ARBA00001946"/>
    </source>
</evidence>
<accession>A0A833RJT6</accession>
<keyword evidence="7 8" id="KW-0472">Membrane</keyword>
<dbReference type="EMBL" id="SWLB01000002">
    <property type="protein sequence ID" value="KAF3341223.1"/>
    <property type="molecule type" value="Genomic_DNA"/>
</dbReference>
<proteinExistence type="inferred from homology"/>
<evidence type="ECO:0000313" key="9">
    <source>
        <dbReference type="EMBL" id="KAF3341223.1"/>
    </source>
</evidence>
<dbReference type="GO" id="GO:0006744">
    <property type="term" value="P:ubiquinone biosynthetic process"/>
    <property type="evidence" value="ECO:0007669"/>
    <property type="project" value="TreeGrafter"/>
</dbReference>
<protein>
    <submittedName>
        <fullName evidence="9">4-hydroxybenzoate polyprenyltransferase</fullName>
    </submittedName>
</protein>
<dbReference type="FunFam" id="1.20.120.1780:FF:000001">
    <property type="entry name" value="4-hydroxybenzoate octaprenyltransferase"/>
    <property type="match status" value="1"/>
</dbReference>
<keyword evidence="10" id="KW-1185">Reference proteome</keyword>
<comment type="cofactor">
    <cofactor evidence="1">
        <name>Mg(2+)</name>
        <dbReference type="ChEBI" id="CHEBI:18420"/>
    </cofactor>
</comment>
<evidence type="ECO:0000256" key="4">
    <source>
        <dbReference type="ARBA" id="ARBA00022679"/>
    </source>
</evidence>
<comment type="similarity">
    <text evidence="3">Belongs to the UbiA prenyltransferase family.</text>
</comment>
<evidence type="ECO:0000313" key="10">
    <source>
        <dbReference type="Proteomes" id="UP000623129"/>
    </source>
</evidence>
<dbReference type="Gene3D" id="1.10.357.140">
    <property type="entry name" value="UbiA prenyltransferase"/>
    <property type="match status" value="1"/>
</dbReference>
<dbReference type="OrthoDB" id="18170at2759"/>
<reference evidence="9" key="1">
    <citation type="submission" date="2020-01" db="EMBL/GenBank/DDBJ databases">
        <title>Genome sequence of Kobresia littledalei, the first chromosome-level genome in the family Cyperaceae.</title>
        <authorList>
            <person name="Qu G."/>
        </authorList>
    </citation>
    <scope>NUCLEOTIDE SEQUENCE</scope>
    <source>
        <strain evidence="9">C.B.Clarke</strain>
        <tissue evidence="9">Leaf</tissue>
    </source>
</reference>
<organism evidence="9 10">
    <name type="scientific">Carex littledalei</name>
    <dbReference type="NCBI Taxonomy" id="544730"/>
    <lineage>
        <taxon>Eukaryota</taxon>
        <taxon>Viridiplantae</taxon>
        <taxon>Streptophyta</taxon>
        <taxon>Embryophyta</taxon>
        <taxon>Tracheophyta</taxon>
        <taxon>Spermatophyta</taxon>
        <taxon>Magnoliopsida</taxon>
        <taxon>Liliopsida</taxon>
        <taxon>Poales</taxon>
        <taxon>Cyperaceae</taxon>
        <taxon>Cyperoideae</taxon>
        <taxon>Cariceae</taxon>
        <taxon>Carex</taxon>
        <taxon>Carex subgen. Euthyceras</taxon>
    </lineage>
</organism>
<dbReference type="PANTHER" id="PTHR11048">
    <property type="entry name" value="PRENYLTRANSFERASES"/>
    <property type="match status" value="1"/>
</dbReference>
<dbReference type="InterPro" id="IPR044878">
    <property type="entry name" value="UbiA_sf"/>
</dbReference>
<dbReference type="InterPro" id="IPR039653">
    <property type="entry name" value="Prenyltransferase"/>
</dbReference>
<comment type="subcellular location">
    <subcellularLocation>
        <location evidence="2">Membrane</location>
        <topology evidence="2">Multi-pass membrane protein</topology>
    </subcellularLocation>
</comment>
<name>A0A833RJT6_9POAL</name>
<dbReference type="CDD" id="cd13959">
    <property type="entry name" value="PT_UbiA_COQ2"/>
    <property type="match status" value="1"/>
</dbReference>
<evidence type="ECO:0000256" key="3">
    <source>
        <dbReference type="ARBA" id="ARBA00005985"/>
    </source>
</evidence>
<evidence type="ECO:0000256" key="8">
    <source>
        <dbReference type="SAM" id="Phobius"/>
    </source>
</evidence>
<dbReference type="Proteomes" id="UP000623129">
    <property type="component" value="Unassembled WGS sequence"/>
</dbReference>
<feature type="transmembrane region" description="Helical" evidence="8">
    <location>
        <begin position="199"/>
        <end position="221"/>
    </location>
</feature>
<feature type="transmembrane region" description="Helical" evidence="8">
    <location>
        <begin position="130"/>
        <end position="152"/>
    </location>
</feature>